<evidence type="ECO:0000256" key="2">
    <source>
        <dbReference type="ARBA" id="ARBA00022448"/>
    </source>
</evidence>
<reference evidence="14" key="1">
    <citation type="journal article" date="2015" name="Genome Announc.">
        <title>Draft Genome Sequence of an Anaerobic Ammonium-Oxidizing Bacterium, "Candidatus Brocadia sinica".</title>
        <authorList>
            <person name="Oshiki M."/>
            <person name="Shinyako-Hata K."/>
            <person name="Satoh H."/>
            <person name="Okabe S."/>
        </authorList>
    </citation>
    <scope>NUCLEOTIDE SEQUENCE [LARGE SCALE GENOMIC DNA]</scope>
    <source>
        <strain evidence="14">JPN1</strain>
    </source>
</reference>
<feature type="compositionally biased region" description="Basic and acidic residues" evidence="10">
    <location>
        <begin position="307"/>
        <end position="319"/>
    </location>
</feature>
<keyword evidence="14" id="KW-1185">Reference proteome</keyword>
<dbReference type="InterPro" id="IPR006153">
    <property type="entry name" value="Cation/H_exchanger_TM"/>
</dbReference>
<feature type="transmembrane region" description="Helical" evidence="11">
    <location>
        <begin position="533"/>
        <end position="557"/>
    </location>
</feature>
<feature type="transmembrane region" description="Helical" evidence="11">
    <location>
        <begin position="407"/>
        <end position="430"/>
    </location>
</feature>
<gene>
    <name evidence="13" type="ORF">BROSI_A0075</name>
</gene>
<feature type="transmembrane region" description="Helical" evidence="11">
    <location>
        <begin position="716"/>
        <end position="735"/>
    </location>
</feature>
<evidence type="ECO:0000256" key="5">
    <source>
        <dbReference type="ARBA" id="ARBA00022989"/>
    </source>
</evidence>
<evidence type="ECO:0000256" key="10">
    <source>
        <dbReference type="SAM" id="MobiDB-lite"/>
    </source>
</evidence>
<accession>A0ABQ0JT00</accession>
<feature type="transmembrane region" description="Helical" evidence="11">
    <location>
        <begin position="442"/>
        <end position="464"/>
    </location>
</feature>
<feature type="compositionally biased region" description="Basic and acidic residues" evidence="10">
    <location>
        <begin position="78"/>
        <end position="95"/>
    </location>
</feature>
<evidence type="ECO:0000259" key="12">
    <source>
        <dbReference type="Pfam" id="PF00999"/>
    </source>
</evidence>
<name>A0ABQ0JT00_9BACT</name>
<feature type="transmembrane region" description="Helical" evidence="11">
    <location>
        <begin position="499"/>
        <end position="521"/>
    </location>
</feature>
<evidence type="ECO:0000256" key="6">
    <source>
        <dbReference type="ARBA" id="ARBA00023053"/>
    </source>
</evidence>
<protein>
    <submittedName>
        <fullName evidence="13">Na(+)/H(+) antiporter</fullName>
    </submittedName>
</protein>
<keyword evidence="5 11" id="KW-1133">Transmembrane helix</keyword>
<keyword evidence="4 11" id="KW-0812">Transmembrane</keyword>
<feature type="domain" description="Cation/H+ exchanger transmembrane" evidence="12">
    <location>
        <begin position="392"/>
        <end position="767"/>
    </location>
</feature>
<comment type="caution">
    <text evidence="13">The sequence shown here is derived from an EMBL/GenBank/DDBJ whole genome shotgun (WGS) entry which is preliminary data.</text>
</comment>
<feature type="region of interest" description="Disordered" evidence="10">
    <location>
        <begin position="78"/>
        <end position="134"/>
    </location>
</feature>
<sequence length="801" mass="86859">MSTFNFSLAFVIIFISFCCPVAIGSPPLEEEISSFSQVSEPFPIVIKKETGAFTIEEILSPKKYIMRYLEIAKKEGLPEKSPDREHQKIVVEKETPSTAGENDNRPAVSSTGDVTTSVTGEQSIVGEEKGTQTPAVNNASHQAVTGQESPSPPSVVEEKGIHEGTLVVEGSPSKVTEKETSADNLKTDVRSIPTMPGSATTLTAEQQFPAVDESVTHRRLEDNKSRPPLTGKEFLFPVLVDKKGYLEKYLSSEGHQPDISFSETLQETPEVSTPMAMAMATPELQSRTIAGRESPPTEAEGTQTLAVEDKSHLTTDESRSTFTSAEESSYPATKGGSDALIEEAKEPEKEISLPEPPAETEKEAEDSKPTWDIWHHDPTHGVILAVAITLIAAKIAEWIARMLRLPAVVGILIIGMLLGNVFTFTGWDFFHFLRTMPFLKMVSYFGTLLLLFTAGLHTDIRALLRVGVSSFLVALGGIIVPAWLGLMVGHFLLPDASTGTKLLVAIVLCNTGMGLLMAVLSELKIINTPEGRILTGAAVITEIIVILTFGLISGFVVRGGTSVPHILVTIGIAISFLAIILVIILRYGEGFGNFLTKKATEGLNIPIVVISALLLAFMSGSIGLHTVIGAFVAGLLLRNVKLKDSPDREYGAVERIIRPYYTILVPILFVRVGAQVELESFLNLNAVLLGIAITGAAIIGKMFCSVCPIERGTNRIIIGIGMAMKLEGTLILSGIGRDMGILDDVVFSSIIMVIVFTSVLCPSFLKASVVRQKRRLSKNFHVTVDERTSEIYLRFKNEVQR</sequence>
<evidence type="ECO:0000256" key="3">
    <source>
        <dbReference type="ARBA" id="ARBA00022449"/>
    </source>
</evidence>
<evidence type="ECO:0000256" key="8">
    <source>
        <dbReference type="ARBA" id="ARBA00023136"/>
    </source>
</evidence>
<evidence type="ECO:0000256" key="7">
    <source>
        <dbReference type="ARBA" id="ARBA00023065"/>
    </source>
</evidence>
<feature type="region of interest" description="Disordered" evidence="10">
    <location>
        <begin position="290"/>
        <end position="367"/>
    </location>
</feature>
<feature type="compositionally biased region" description="Basic and acidic residues" evidence="10">
    <location>
        <begin position="342"/>
        <end position="352"/>
    </location>
</feature>
<comment type="subcellular location">
    <subcellularLocation>
        <location evidence="1">Membrane</location>
        <topology evidence="1">Multi-pass membrane protein</topology>
    </subcellularLocation>
</comment>
<organism evidence="13 14">
    <name type="scientific">Candidatus Brocadia sinica JPN1</name>
    <dbReference type="NCBI Taxonomy" id="1197129"/>
    <lineage>
        <taxon>Bacteria</taxon>
        <taxon>Pseudomonadati</taxon>
        <taxon>Planctomycetota</taxon>
        <taxon>Candidatus Brocadiia</taxon>
        <taxon>Candidatus Brocadiales</taxon>
        <taxon>Candidatus Brocadiaceae</taxon>
        <taxon>Candidatus Brocadia</taxon>
    </lineage>
</organism>
<feature type="transmembrane region" description="Helical" evidence="11">
    <location>
        <begin position="471"/>
        <end position="493"/>
    </location>
</feature>
<dbReference type="Gene3D" id="1.20.1530.20">
    <property type="match status" value="1"/>
</dbReference>
<dbReference type="Pfam" id="PF00999">
    <property type="entry name" value="Na_H_Exchanger"/>
    <property type="match status" value="1"/>
</dbReference>
<keyword evidence="3" id="KW-0050">Antiport</keyword>
<keyword evidence="7" id="KW-0406">Ion transport</keyword>
<evidence type="ECO:0000256" key="11">
    <source>
        <dbReference type="SAM" id="Phobius"/>
    </source>
</evidence>
<keyword evidence="8 11" id="KW-0472">Membrane</keyword>
<dbReference type="PANTHER" id="PTHR43562">
    <property type="entry name" value="NAPA-TYPE SODIUM/HYDROGEN ANTIPORTER"/>
    <property type="match status" value="1"/>
</dbReference>
<evidence type="ECO:0000256" key="1">
    <source>
        <dbReference type="ARBA" id="ARBA00004141"/>
    </source>
</evidence>
<keyword evidence="6" id="KW-0915">Sodium</keyword>
<feature type="compositionally biased region" description="Polar residues" evidence="10">
    <location>
        <begin position="320"/>
        <end position="331"/>
    </location>
</feature>
<evidence type="ECO:0000313" key="13">
    <source>
        <dbReference type="EMBL" id="GAN31574.1"/>
    </source>
</evidence>
<keyword evidence="9" id="KW-0739">Sodium transport</keyword>
<feature type="transmembrane region" description="Helical" evidence="11">
    <location>
        <begin position="382"/>
        <end position="400"/>
    </location>
</feature>
<evidence type="ECO:0000256" key="9">
    <source>
        <dbReference type="ARBA" id="ARBA00023201"/>
    </source>
</evidence>
<proteinExistence type="predicted"/>
<keyword evidence="2" id="KW-0813">Transport</keyword>
<feature type="compositionally biased region" description="Low complexity" evidence="10">
    <location>
        <begin position="108"/>
        <end position="120"/>
    </location>
</feature>
<dbReference type="InterPro" id="IPR038770">
    <property type="entry name" value="Na+/solute_symporter_sf"/>
</dbReference>
<dbReference type="EMBL" id="BAFN01000001">
    <property type="protein sequence ID" value="GAN31574.1"/>
    <property type="molecule type" value="Genomic_DNA"/>
</dbReference>
<dbReference type="Proteomes" id="UP000032309">
    <property type="component" value="Unassembled WGS sequence"/>
</dbReference>
<feature type="transmembrane region" description="Helical" evidence="11">
    <location>
        <begin position="747"/>
        <end position="765"/>
    </location>
</feature>
<feature type="transmembrane region" description="Helical" evidence="11">
    <location>
        <begin position="684"/>
        <end position="704"/>
    </location>
</feature>
<evidence type="ECO:0000256" key="4">
    <source>
        <dbReference type="ARBA" id="ARBA00022692"/>
    </source>
</evidence>
<feature type="transmembrane region" description="Helical" evidence="11">
    <location>
        <begin position="563"/>
        <end position="587"/>
    </location>
</feature>
<evidence type="ECO:0000313" key="14">
    <source>
        <dbReference type="Proteomes" id="UP000032309"/>
    </source>
</evidence>
<dbReference type="PANTHER" id="PTHR43562:SF3">
    <property type="entry name" value="SODIUM ION_PROTON EXCHANGER (EUROFUNG)"/>
    <property type="match status" value="1"/>
</dbReference>